<reference evidence="4" key="1">
    <citation type="submission" date="2011-04" db="EMBL/GenBank/DDBJ databases">
        <title>Evolution of plant cell wall degrading machinery underlies the functional diversity of forest fungi.</title>
        <authorList>
            <consortium name="US DOE Joint Genome Institute (JGI-PGF)"/>
            <person name="Eastwood D.C."/>
            <person name="Floudas D."/>
            <person name="Binder M."/>
            <person name="Majcherczyk A."/>
            <person name="Schneider P."/>
            <person name="Aerts A."/>
            <person name="Asiegbu F.O."/>
            <person name="Baker S.E."/>
            <person name="Barry K."/>
            <person name="Bendiksby M."/>
            <person name="Blumentritt M."/>
            <person name="Coutinho P.M."/>
            <person name="Cullen D."/>
            <person name="Cullen D."/>
            <person name="Gathman A."/>
            <person name="Goodell B."/>
            <person name="Henrissat B."/>
            <person name="Ihrmark K."/>
            <person name="Kauserud H."/>
            <person name="Kohler A."/>
            <person name="LaButti K."/>
            <person name="Lapidus A."/>
            <person name="Lavin J.L."/>
            <person name="Lee Y.-H."/>
            <person name="Lindquist E."/>
            <person name="Lilly W."/>
            <person name="Lucas S."/>
            <person name="Morin E."/>
            <person name="Murat C."/>
            <person name="Oguiza J.A."/>
            <person name="Park J."/>
            <person name="Pisabarro A.G."/>
            <person name="Riley R."/>
            <person name="Rosling A."/>
            <person name="Salamov A."/>
            <person name="Schmidt O."/>
            <person name="Schmutz J."/>
            <person name="Skrede I."/>
            <person name="Stenlid J."/>
            <person name="Wiebenga A."/>
            <person name="Xie X."/>
            <person name="Kues U."/>
            <person name="Hibbett D.S."/>
            <person name="Hoffmeister D."/>
            <person name="Hogberg N."/>
            <person name="Martin F."/>
            <person name="Grigoriev I.V."/>
            <person name="Watkinson S.C."/>
        </authorList>
    </citation>
    <scope>NUCLEOTIDE SEQUENCE</scope>
    <source>
        <strain evidence="4">S7.9</strain>
    </source>
</reference>
<evidence type="ECO:0000256" key="1">
    <source>
        <dbReference type="SAM" id="SignalP"/>
    </source>
</evidence>
<protein>
    <recommendedName>
        <fullName evidence="5">AB hydrolase-1 domain-containing protein</fullName>
    </recommendedName>
</protein>
<evidence type="ECO:0008006" key="5">
    <source>
        <dbReference type="Google" id="ProtNLM"/>
    </source>
</evidence>
<dbReference type="Pfam" id="PF00561">
    <property type="entry name" value="Abhydrolase_1"/>
    <property type="match status" value="1"/>
</dbReference>
<feature type="signal peptide" evidence="1">
    <location>
        <begin position="1"/>
        <end position="19"/>
    </location>
</feature>
<dbReference type="OrthoDB" id="413670at2759"/>
<dbReference type="GeneID" id="18813632"/>
<dbReference type="InterPro" id="IPR000073">
    <property type="entry name" value="AB_hydrolase_1"/>
</dbReference>
<organism>
    <name type="scientific">Serpula lacrymans var. lacrymans (strain S7.9)</name>
    <name type="common">Dry rot fungus</name>
    <dbReference type="NCBI Taxonomy" id="578457"/>
    <lineage>
        <taxon>Eukaryota</taxon>
        <taxon>Fungi</taxon>
        <taxon>Dikarya</taxon>
        <taxon>Basidiomycota</taxon>
        <taxon>Agaricomycotina</taxon>
        <taxon>Agaricomycetes</taxon>
        <taxon>Agaricomycetidae</taxon>
        <taxon>Boletales</taxon>
        <taxon>Coniophorineae</taxon>
        <taxon>Serpulaceae</taxon>
        <taxon>Serpula</taxon>
    </lineage>
</organism>
<dbReference type="EMBL" id="GL945440">
    <property type="protein sequence ID" value="EGO20718.1"/>
    <property type="molecule type" value="Genomic_DNA"/>
</dbReference>
<evidence type="ECO:0000259" key="3">
    <source>
        <dbReference type="Pfam" id="PF08386"/>
    </source>
</evidence>
<evidence type="ECO:0000259" key="2">
    <source>
        <dbReference type="Pfam" id="PF00561"/>
    </source>
</evidence>
<dbReference type="Proteomes" id="UP000008064">
    <property type="component" value="Unassembled WGS sequence"/>
</dbReference>
<accession>F8P8G2</accession>
<dbReference type="InterPro" id="IPR013595">
    <property type="entry name" value="Pept_S33_TAP-like_C"/>
</dbReference>
<dbReference type="Pfam" id="PF08386">
    <property type="entry name" value="Abhydrolase_4"/>
    <property type="match status" value="1"/>
</dbReference>
<feature type="chain" id="PRO_5003382051" description="AB hydrolase-1 domain-containing protein" evidence="1">
    <location>
        <begin position="20"/>
        <end position="549"/>
    </location>
</feature>
<dbReference type="Gene3D" id="3.40.50.1820">
    <property type="entry name" value="alpha/beta hydrolase"/>
    <property type="match status" value="1"/>
</dbReference>
<gene>
    <name evidence="4" type="ORF">SERLADRAFT_417861</name>
</gene>
<keyword evidence="1" id="KW-0732">Signal</keyword>
<feature type="domain" description="Peptidase S33 tripeptidyl aminopeptidase-like C-terminal" evidence="3">
    <location>
        <begin position="426"/>
        <end position="509"/>
    </location>
</feature>
<dbReference type="InterPro" id="IPR029058">
    <property type="entry name" value="AB_hydrolase_fold"/>
</dbReference>
<dbReference type="AlphaFoldDB" id="F8P8G2"/>
<feature type="domain" description="AB hydrolase-1" evidence="2">
    <location>
        <begin position="105"/>
        <end position="251"/>
    </location>
</feature>
<dbReference type="SUPFAM" id="SSF53474">
    <property type="entry name" value="alpha/beta-Hydrolases"/>
    <property type="match status" value="2"/>
</dbReference>
<dbReference type="RefSeq" id="XP_007322684.1">
    <property type="nucleotide sequence ID" value="XM_007322622.1"/>
</dbReference>
<proteinExistence type="predicted"/>
<dbReference type="HOGENOM" id="CLU_538650_0_0_1"/>
<evidence type="ECO:0000313" key="4">
    <source>
        <dbReference type="EMBL" id="EGO20718.1"/>
    </source>
</evidence>
<dbReference type="KEGG" id="sla:SERLADRAFT_417861"/>
<sequence length="549" mass="59940">MVLLLASLTAGLFLSSSRAASISPPAQAEQIQWVNCTNNVPQPLQAQFNITNWGDDPSLPPLPSTLHCGYLKVPMDYSQPIGSNNTISVGIAMYRPDNPEGVIFYNSGGPGEPVAVMAWEVALNLTQTFNGLLNFDLMMMDVRGTFSSNELNCSVELFNEIPTTFFTNISEFDAVQTGVKNFAQSCIDLSSPPGIVQFIGTNEMVKDWEAIRIALGYDKISYYGISYGTFYGMEYLYRYPDNCDRFVLDAVFAHGMSDEDTVMYDMKAIDRLLLRADAYCMFNTTCPLHQQGKGSIPAAFQEIITQATQKPLSAPSCINSTVCNSVVTADNIRTAINFEFTSNPDFPYVDEALYQATQGDASMVGIIERGTTGPATDIASTIVFPLICLDIALDNNSYAGFEQLRSSSYKDDPAMLRVSNIFDIELYCSAWPFPAQPKQLLPTNHTSLMWVTADFDLNLPTEFATFAWAQAPNSVLVVRHGDDHGTLQVPNQPAAAMEVSFLATGVLPNVTDEELVTVYTPGSTRGPIPDPYSVPVGPLAGETSTYAGI</sequence>
<name>F8P8G2_SERL9</name>